<reference evidence="2 3" key="1">
    <citation type="submission" date="2017-08" db="EMBL/GenBank/DDBJ databases">
        <title>Infants hospitalized years apart are colonized by the same room-sourced microbial strains.</title>
        <authorList>
            <person name="Brooks B."/>
            <person name="Olm M.R."/>
            <person name="Firek B.A."/>
            <person name="Baker R."/>
            <person name="Thomas B.C."/>
            <person name="Morowitz M.J."/>
            <person name="Banfield J.F."/>
        </authorList>
    </citation>
    <scope>NUCLEOTIDE SEQUENCE [LARGE SCALE GENOMIC DNA]</scope>
    <source>
        <strain evidence="2">S2_005_002_R2_34</strain>
    </source>
</reference>
<name>A0A2W5PY34_RHOSU</name>
<dbReference type="PANTHER" id="PTHR34215:SF1">
    <property type="entry name" value="YLXR DOMAIN-CONTAINING PROTEIN"/>
    <property type="match status" value="1"/>
</dbReference>
<protein>
    <submittedName>
        <fullName evidence="2">RNA-binding protein</fullName>
    </submittedName>
</protein>
<dbReference type="SUPFAM" id="SSF55315">
    <property type="entry name" value="L30e-like"/>
    <property type="match status" value="1"/>
</dbReference>
<dbReference type="AlphaFoldDB" id="A0A2W5PY34"/>
<evidence type="ECO:0000259" key="1">
    <source>
        <dbReference type="Pfam" id="PF04296"/>
    </source>
</evidence>
<gene>
    <name evidence="2" type="ORF">DI556_10150</name>
</gene>
<dbReference type="InterPro" id="IPR007393">
    <property type="entry name" value="YlxR_dom"/>
</dbReference>
<comment type="caution">
    <text evidence="2">The sequence shown here is derived from an EMBL/GenBank/DDBJ whole genome shotgun (WGS) entry which is preliminary data.</text>
</comment>
<evidence type="ECO:0000313" key="3">
    <source>
        <dbReference type="Proteomes" id="UP000249185"/>
    </source>
</evidence>
<dbReference type="NCBIfam" id="NF006622">
    <property type="entry name" value="PRK09190.1"/>
    <property type="match status" value="1"/>
</dbReference>
<dbReference type="InterPro" id="IPR035931">
    <property type="entry name" value="YlxR-like_sf"/>
</dbReference>
<organism evidence="2 3">
    <name type="scientific">Rhodovulum sulfidophilum</name>
    <name type="common">Rhodobacter sulfidophilus</name>
    <dbReference type="NCBI Taxonomy" id="35806"/>
    <lineage>
        <taxon>Bacteria</taxon>
        <taxon>Pseudomonadati</taxon>
        <taxon>Pseudomonadota</taxon>
        <taxon>Alphaproteobacteria</taxon>
        <taxon>Rhodobacterales</taxon>
        <taxon>Paracoccaceae</taxon>
        <taxon>Rhodovulum</taxon>
    </lineage>
</organism>
<dbReference type="Pfam" id="PF04296">
    <property type="entry name" value="YlxR"/>
    <property type="match status" value="1"/>
</dbReference>
<sequence length="216" mass="22376">MTRGGRTRDRDDPERRCLVTRETGPKTGLIRFVVGPDDAVVPDLAGKLPGRGLWVTADAGVLAQAVKRGGFSRAAKRPVTAPDDLVARVETMLAGRVVDLIALARKAGEALAGLEKVKAALVANEVALLVQASDGSVRGRSELRPPRGADSLISCLSAHELGLAFGRDSVIHAAVLGGGLGERIREEASRLAGFRMADAAKAGAAGANGEDRASVD</sequence>
<dbReference type="Gene3D" id="3.30.1230.10">
    <property type="entry name" value="YlxR-like"/>
    <property type="match status" value="1"/>
</dbReference>
<dbReference type="Proteomes" id="UP000249185">
    <property type="component" value="Unassembled WGS sequence"/>
</dbReference>
<evidence type="ECO:0000313" key="2">
    <source>
        <dbReference type="EMBL" id="PZQ49817.1"/>
    </source>
</evidence>
<dbReference type="Gene3D" id="3.30.1330.30">
    <property type="match status" value="1"/>
</dbReference>
<dbReference type="PANTHER" id="PTHR34215">
    <property type="entry name" value="BLL0784 PROTEIN"/>
    <property type="match status" value="1"/>
</dbReference>
<dbReference type="InterPro" id="IPR037465">
    <property type="entry name" value="YlxR"/>
</dbReference>
<accession>A0A2W5PY34</accession>
<feature type="domain" description="YlxR" evidence="1">
    <location>
        <begin position="15"/>
        <end position="90"/>
    </location>
</feature>
<dbReference type="EMBL" id="QFPW01000006">
    <property type="protein sequence ID" value="PZQ49817.1"/>
    <property type="molecule type" value="Genomic_DNA"/>
</dbReference>
<dbReference type="SUPFAM" id="SSF64376">
    <property type="entry name" value="YlxR-like"/>
    <property type="match status" value="1"/>
</dbReference>
<dbReference type="InterPro" id="IPR029064">
    <property type="entry name" value="Ribosomal_eL30-like_sf"/>
</dbReference>
<proteinExistence type="predicted"/>
<dbReference type="CDD" id="cd00279">
    <property type="entry name" value="YlxR"/>
    <property type="match status" value="1"/>
</dbReference>